<dbReference type="EMBL" id="FSRU01000003">
    <property type="protein sequence ID" value="SIO67340.1"/>
    <property type="molecule type" value="Genomic_DNA"/>
</dbReference>
<reference evidence="2 3" key="1">
    <citation type="submission" date="2016-11" db="EMBL/GenBank/DDBJ databases">
        <authorList>
            <person name="Jaros S."/>
            <person name="Januszkiewicz K."/>
            <person name="Wedrychowicz H."/>
        </authorList>
    </citation>
    <scope>NUCLEOTIDE SEQUENCE [LARGE SCALE GENOMIC DNA]</scope>
    <source>
        <strain evidence="2 3">GAS95</strain>
    </source>
</reference>
<evidence type="ECO:0000256" key="1">
    <source>
        <dbReference type="SAM" id="SignalP"/>
    </source>
</evidence>
<keyword evidence="1" id="KW-0732">Signal</keyword>
<feature type="signal peptide" evidence="1">
    <location>
        <begin position="1"/>
        <end position="31"/>
    </location>
</feature>
<evidence type="ECO:0000313" key="3">
    <source>
        <dbReference type="Proteomes" id="UP000185151"/>
    </source>
</evidence>
<keyword evidence="3" id="KW-1185">Reference proteome</keyword>
<dbReference type="Proteomes" id="UP000185151">
    <property type="component" value="Unassembled WGS sequence"/>
</dbReference>
<evidence type="ECO:0000313" key="2">
    <source>
        <dbReference type="EMBL" id="SIO67340.1"/>
    </source>
</evidence>
<proteinExistence type="predicted"/>
<feature type="chain" id="PRO_5013314871" evidence="1">
    <location>
        <begin position="32"/>
        <end position="327"/>
    </location>
</feature>
<organism evidence="2 3">
    <name type="scientific">Paraburkholderia phenazinium</name>
    <dbReference type="NCBI Taxonomy" id="60549"/>
    <lineage>
        <taxon>Bacteria</taxon>
        <taxon>Pseudomonadati</taxon>
        <taxon>Pseudomonadota</taxon>
        <taxon>Betaproteobacteria</taxon>
        <taxon>Burkholderiales</taxon>
        <taxon>Burkholderiaceae</taxon>
        <taxon>Paraburkholderia</taxon>
    </lineage>
</organism>
<sequence>MAMRDKGLRRNLQMRASALVAIALLSPAVCKADVDGLPSTDERVIVYRELERQYVRGRENEDDGRGALCKNVVSDGSDGPDFFEIRLPNGKYQQEKNSTTCLLDISTGCQSGMFPVERLEDDGRWAWTKSRIGYLAYLRRLVLTAGIPPDVLKPELDAMENLILTNIARRLARPVRLQTYEIPIGMGAKNDVDFDNGRMANLEREFAGSWNAYVVSLSNAQRSKLSLLEGVPDGCGAGETEYEVMTTPPGGRIRLISDMDAMVCEARKIDPWDFNLCQGWTAVLSKTMGLVGTYRYVVDWPNGQSVRDKVIVDQQRDRRLCIPRSCG</sequence>
<accession>A0A1N6LES8</accession>
<gene>
    <name evidence="2" type="ORF">SAMN05444165_7021</name>
</gene>
<dbReference type="AlphaFoldDB" id="A0A1N6LES8"/>
<name>A0A1N6LES8_9BURK</name>
<protein>
    <submittedName>
        <fullName evidence="2">Uncharacterized protein</fullName>
    </submittedName>
</protein>